<evidence type="ECO:0000256" key="2">
    <source>
        <dbReference type="SAM" id="SignalP"/>
    </source>
</evidence>
<feature type="signal peptide" evidence="2">
    <location>
        <begin position="1"/>
        <end position="19"/>
    </location>
</feature>
<accession>A0A0G4HIP4</accession>
<organism evidence="3">
    <name type="scientific">Chromera velia CCMP2878</name>
    <dbReference type="NCBI Taxonomy" id="1169474"/>
    <lineage>
        <taxon>Eukaryota</taxon>
        <taxon>Sar</taxon>
        <taxon>Alveolata</taxon>
        <taxon>Colpodellida</taxon>
        <taxon>Chromeraceae</taxon>
        <taxon>Chromera</taxon>
    </lineage>
</organism>
<feature type="region of interest" description="Disordered" evidence="1">
    <location>
        <begin position="500"/>
        <end position="529"/>
    </location>
</feature>
<feature type="chain" id="PRO_5005191451" evidence="2">
    <location>
        <begin position="20"/>
        <end position="555"/>
    </location>
</feature>
<dbReference type="EMBL" id="CDMZ01002786">
    <property type="protein sequence ID" value="CEM43885.1"/>
    <property type="molecule type" value="Genomic_DNA"/>
</dbReference>
<reference evidence="3" key="1">
    <citation type="submission" date="2014-11" db="EMBL/GenBank/DDBJ databases">
        <authorList>
            <person name="Otto D Thomas"/>
            <person name="Naeem Raeece"/>
        </authorList>
    </citation>
    <scope>NUCLEOTIDE SEQUENCE</scope>
</reference>
<feature type="compositionally biased region" description="Basic and acidic residues" evidence="1">
    <location>
        <begin position="500"/>
        <end position="512"/>
    </location>
</feature>
<name>A0A0G4HIP4_9ALVE</name>
<gene>
    <name evidence="3" type="ORF">Cvel_27874</name>
</gene>
<keyword evidence="2" id="KW-0732">Signal</keyword>
<evidence type="ECO:0000313" key="3">
    <source>
        <dbReference type="EMBL" id="CEM43885.1"/>
    </source>
</evidence>
<dbReference type="AlphaFoldDB" id="A0A0G4HIP4"/>
<dbReference type="VEuPathDB" id="CryptoDB:Cvel_27874"/>
<sequence length="555" mass="61575">MRFGSLVPCLVGLAAITQASSSASFTAKEIECESHRFAVFLHLVVAAQRLAAYNVKCVATPHIPFCQLLVLEIDEAYSFVSAAFHGFPNGCPTSGLMEQAASVGQGSALLRDLERASELLEAQPLQAGIYSRKPDILLSGNNPETIFDPEQSSGARSSMLMALDKLGFEVNPDFLDLQKIKWRKPAAVVKKVPILKVVTVAPIPLTIPTVHVHSYGTTGTEVKLTAAPPQAPFVNDIHLTEPMTVKVPVRTKAVTVTQSPTVTVAVPVKEKHVIHTYASALEKKPSPSSSFLQRSSSGRGLSLSAKVKEVIEQRRMMRQVDERSFQLREPVREFWSSLTDFELFKLSTYLKAMKGTEEVLQCITEVDGVPRIVLSESDLRTSEASRALPSPLQSKRFELLELRYRAMMEGLRKEVQPSEATAVEWDRLEDQVDKYLDILRNLKPNMMTFSGVSSVSSHRFFLTLLASSHFITSRQAVEEKAMNEDMEGVLDVKGQVAGERGDSRTVEADRCSRKGRKGTRVKENRKKRSSESNIPELFGRFCLVFWFPQGLSFAL</sequence>
<proteinExistence type="predicted"/>
<evidence type="ECO:0000256" key="1">
    <source>
        <dbReference type="SAM" id="MobiDB-lite"/>
    </source>
</evidence>
<protein>
    <submittedName>
        <fullName evidence="3">Uncharacterized protein</fullName>
    </submittedName>
</protein>
<feature type="compositionally biased region" description="Basic residues" evidence="1">
    <location>
        <begin position="513"/>
        <end position="528"/>
    </location>
</feature>